<dbReference type="GO" id="GO:0020037">
    <property type="term" value="F:heme binding"/>
    <property type="evidence" value="ECO:0007669"/>
    <property type="project" value="InterPro"/>
</dbReference>
<keyword evidence="12" id="KW-0813">Transport</keyword>
<dbReference type="GO" id="GO:0071500">
    <property type="term" value="P:cellular response to nitrosative stress"/>
    <property type="evidence" value="ECO:0007669"/>
    <property type="project" value="TreeGrafter"/>
</dbReference>
<name>A0A1W5QDR6_9STAP</name>
<evidence type="ECO:0000256" key="2">
    <source>
        <dbReference type="ARBA" id="ARBA00006401"/>
    </source>
</evidence>
<evidence type="ECO:0000256" key="11">
    <source>
        <dbReference type="ARBA" id="ARBA00049433"/>
    </source>
</evidence>
<dbReference type="GO" id="GO:0008941">
    <property type="term" value="F:nitric oxide dioxygenase NAD(P)H activity"/>
    <property type="evidence" value="ECO:0007669"/>
    <property type="project" value="UniProtKB-EC"/>
</dbReference>
<dbReference type="InterPro" id="IPR008333">
    <property type="entry name" value="Cbr1-like_FAD-bd_dom"/>
</dbReference>
<evidence type="ECO:0000256" key="9">
    <source>
        <dbReference type="ARBA" id="ARBA00023027"/>
    </source>
</evidence>
<keyword evidence="4 12" id="KW-0349">Heme</keyword>
<dbReference type="SUPFAM" id="SSF52343">
    <property type="entry name" value="Ferredoxin reductase-like, C-terminal NADP-linked domain"/>
    <property type="match status" value="1"/>
</dbReference>
<evidence type="ECO:0000256" key="8">
    <source>
        <dbReference type="ARBA" id="ARBA00023004"/>
    </source>
</evidence>
<dbReference type="InterPro" id="IPR039261">
    <property type="entry name" value="FNR_nucleotide-bd"/>
</dbReference>
<comment type="catalytic activity">
    <reaction evidence="11">
        <text>2 nitric oxide + NADPH + 2 O2 = 2 nitrate + NADP(+) + H(+)</text>
        <dbReference type="Rhea" id="RHEA:19465"/>
        <dbReference type="ChEBI" id="CHEBI:15378"/>
        <dbReference type="ChEBI" id="CHEBI:15379"/>
        <dbReference type="ChEBI" id="CHEBI:16480"/>
        <dbReference type="ChEBI" id="CHEBI:17632"/>
        <dbReference type="ChEBI" id="CHEBI:57783"/>
        <dbReference type="ChEBI" id="CHEBI:58349"/>
        <dbReference type="EC" id="1.14.12.17"/>
    </reaction>
</comment>
<keyword evidence="9" id="KW-0520">NAD</keyword>
<keyword evidence="15" id="KW-0223">Dioxygenase</keyword>
<dbReference type="PRINTS" id="PR00409">
    <property type="entry name" value="PHDIOXRDTASE"/>
</dbReference>
<dbReference type="FunFam" id="1.10.490.10:FF:000003">
    <property type="entry name" value="Flavohemoprotein"/>
    <property type="match status" value="1"/>
</dbReference>
<evidence type="ECO:0000256" key="10">
    <source>
        <dbReference type="ARBA" id="ARBA00048649"/>
    </source>
</evidence>
<dbReference type="GO" id="GO:0046210">
    <property type="term" value="P:nitric oxide catabolic process"/>
    <property type="evidence" value="ECO:0007669"/>
    <property type="project" value="TreeGrafter"/>
</dbReference>
<dbReference type="CDD" id="cd06184">
    <property type="entry name" value="flavohem_like_fad_nad_binding"/>
    <property type="match status" value="1"/>
</dbReference>
<evidence type="ECO:0000256" key="4">
    <source>
        <dbReference type="ARBA" id="ARBA00022617"/>
    </source>
</evidence>
<dbReference type="PROSITE" id="PS51384">
    <property type="entry name" value="FAD_FR"/>
    <property type="match status" value="1"/>
</dbReference>
<dbReference type="GO" id="GO:0005344">
    <property type="term" value="F:oxygen carrier activity"/>
    <property type="evidence" value="ECO:0007669"/>
    <property type="project" value="UniProtKB-KW"/>
</dbReference>
<evidence type="ECO:0000256" key="7">
    <source>
        <dbReference type="ARBA" id="ARBA00022857"/>
    </source>
</evidence>
<dbReference type="PANTHER" id="PTHR43396:SF3">
    <property type="entry name" value="FLAVOHEMOPROTEIN"/>
    <property type="match status" value="1"/>
</dbReference>
<evidence type="ECO:0000256" key="6">
    <source>
        <dbReference type="ARBA" id="ARBA00022723"/>
    </source>
</evidence>
<dbReference type="EMBL" id="KY363215">
    <property type="protein sequence ID" value="APY23716.1"/>
    <property type="molecule type" value="Genomic_DNA"/>
</dbReference>
<keyword evidence="5 12" id="KW-0561">Oxygen transport</keyword>
<keyword evidence="7" id="KW-0521">NADP</keyword>
<evidence type="ECO:0000256" key="12">
    <source>
        <dbReference type="RuleBase" id="RU000356"/>
    </source>
</evidence>
<organism evidence="15">
    <name type="scientific">Staphylococcus arlettae</name>
    <dbReference type="NCBI Taxonomy" id="29378"/>
    <lineage>
        <taxon>Bacteria</taxon>
        <taxon>Bacillati</taxon>
        <taxon>Bacillota</taxon>
        <taxon>Bacilli</taxon>
        <taxon>Bacillales</taxon>
        <taxon>Staphylococcaceae</taxon>
        <taxon>Staphylococcus</taxon>
    </lineage>
</organism>
<dbReference type="InterPro" id="IPR009050">
    <property type="entry name" value="Globin-like_sf"/>
</dbReference>
<evidence type="ECO:0000259" key="14">
    <source>
        <dbReference type="PROSITE" id="PS51384"/>
    </source>
</evidence>
<comment type="similarity">
    <text evidence="2">In the C-terminal section; belongs to the flavoprotein pyridine nucleotide cytochrome reductase family.</text>
</comment>
<comment type="similarity">
    <text evidence="12">Belongs to the globin family.</text>
</comment>
<keyword evidence="8" id="KW-0408">Iron</keyword>
<dbReference type="InterPro" id="IPR017927">
    <property type="entry name" value="FAD-bd_FR_type"/>
</dbReference>
<dbReference type="EC" id="1.14.12.17" evidence="3"/>
<comment type="cofactor">
    <cofactor evidence="1">
        <name>heme b</name>
        <dbReference type="ChEBI" id="CHEBI:60344"/>
    </cofactor>
</comment>
<proteinExistence type="inferred from homology"/>
<dbReference type="InterPro" id="IPR000971">
    <property type="entry name" value="Globin"/>
</dbReference>
<dbReference type="SUPFAM" id="SSF46458">
    <property type="entry name" value="Globin-like"/>
    <property type="match status" value="1"/>
</dbReference>
<feature type="domain" description="FAD-binding FR-type" evidence="14">
    <location>
        <begin position="147"/>
        <end position="254"/>
    </location>
</feature>
<dbReference type="GO" id="GO:0019825">
    <property type="term" value="F:oxygen binding"/>
    <property type="evidence" value="ECO:0007669"/>
    <property type="project" value="InterPro"/>
</dbReference>
<dbReference type="SUPFAM" id="SSF63380">
    <property type="entry name" value="Riboflavin synthase domain-like"/>
    <property type="match status" value="1"/>
</dbReference>
<dbReference type="Pfam" id="PF00970">
    <property type="entry name" value="FAD_binding_6"/>
    <property type="match status" value="1"/>
</dbReference>
<keyword evidence="15" id="KW-0560">Oxidoreductase</keyword>
<dbReference type="PROSITE" id="PS01033">
    <property type="entry name" value="GLOBIN"/>
    <property type="match status" value="1"/>
</dbReference>
<protein>
    <recommendedName>
        <fullName evidence="3">nitric oxide dioxygenase</fullName>
        <ecNumber evidence="3">1.14.12.17</ecNumber>
    </recommendedName>
</protein>
<evidence type="ECO:0000259" key="13">
    <source>
        <dbReference type="PROSITE" id="PS01033"/>
    </source>
</evidence>
<evidence type="ECO:0000256" key="3">
    <source>
        <dbReference type="ARBA" id="ARBA00012229"/>
    </source>
</evidence>
<feature type="domain" description="Globin" evidence="13">
    <location>
        <begin position="1"/>
        <end position="138"/>
    </location>
</feature>
<evidence type="ECO:0000313" key="15">
    <source>
        <dbReference type="EMBL" id="APY23716.1"/>
    </source>
</evidence>
<dbReference type="PANTHER" id="PTHR43396">
    <property type="entry name" value="FLAVOHEMOPROTEIN"/>
    <property type="match status" value="1"/>
</dbReference>
<accession>A0A1W5QDR6</accession>
<dbReference type="Pfam" id="PF00042">
    <property type="entry name" value="Globin"/>
    <property type="match status" value="1"/>
</dbReference>
<dbReference type="AlphaFoldDB" id="A0A1W5QDR6"/>
<reference evidence="15" key="1">
    <citation type="journal article" date="2017" name="MSphere">
        <title>Novel beta-lactamase blaARL in Staphylococcus arlettae.</title>
        <authorList>
            <person name="Andreis S.N."/>
            <person name="Perreten V."/>
            <person name="Schwendener S."/>
        </authorList>
    </citation>
    <scope>NUCLEOTIDE SEQUENCE</scope>
    <source>
        <strain evidence="15">SAN1670</strain>
    </source>
</reference>
<dbReference type="Gene3D" id="3.40.50.80">
    <property type="entry name" value="Nucleotide-binding domain of ferredoxin-NADP reductase (FNR) module"/>
    <property type="match status" value="1"/>
</dbReference>
<dbReference type="Gene3D" id="1.10.490.10">
    <property type="entry name" value="Globins"/>
    <property type="match status" value="1"/>
</dbReference>
<dbReference type="InterPro" id="IPR012292">
    <property type="entry name" value="Globin/Proto"/>
</dbReference>
<dbReference type="Gene3D" id="2.40.30.10">
    <property type="entry name" value="Translation factors"/>
    <property type="match status" value="1"/>
</dbReference>
<dbReference type="GO" id="GO:0071949">
    <property type="term" value="F:FAD binding"/>
    <property type="evidence" value="ECO:0007669"/>
    <property type="project" value="TreeGrafter"/>
</dbReference>
<evidence type="ECO:0000256" key="5">
    <source>
        <dbReference type="ARBA" id="ARBA00022621"/>
    </source>
</evidence>
<sequence length="385" mass="42842">MLTQKEISTIKDTVPLLKEEGQTITSKFYKRLFETHPELKNVFNQTNQKKGLQSSALAMAVLAAADNIDDLSPTVPAIMPVVYKHCALQVKPEHYPIVGENLLWAIKEVTGLTDDSEVIQTWGKAYQAIADAFIGLEQEVYSNMAWDGFQPFKVTDIKEQTDIIKSFTITSENIDLSQFVPGQYITVDVASDKLPYRAKRHYSIVDGDTNYLTFGVRRDVTDDHEGEVSTILHDEVTIGDTLNLSAPVGGFGLADNNNKQLFLGSGVGVTPLVSMYREAANKQLAATFIQVTSNDNNVAFEQELNDINNSVAQGEFKTHFRDVDGFIDSKQLQEYVDANTEIYICGGNSFLNSMIMQLQTLDIPQENVHFETFIPRLSFSASSQA</sequence>
<dbReference type="InterPro" id="IPR017938">
    <property type="entry name" value="Riboflavin_synthase-like_b-brl"/>
</dbReference>
<evidence type="ECO:0000256" key="1">
    <source>
        <dbReference type="ARBA" id="ARBA00001970"/>
    </source>
</evidence>
<keyword evidence="6" id="KW-0479">Metal-binding</keyword>
<comment type="catalytic activity">
    <reaction evidence="10">
        <text>2 nitric oxide + NADH + 2 O2 = 2 nitrate + NAD(+) + H(+)</text>
        <dbReference type="Rhea" id="RHEA:19469"/>
        <dbReference type="ChEBI" id="CHEBI:15378"/>
        <dbReference type="ChEBI" id="CHEBI:15379"/>
        <dbReference type="ChEBI" id="CHEBI:16480"/>
        <dbReference type="ChEBI" id="CHEBI:17632"/>
        <dbReference type="ChEBI" id="CHEBI:57540"/>
        <dbReference type="ChEBI" id="CHEBI:57945"/>
        <dbReference type="EC" id="1.14.12.17"/>
    </reaction>
</comment>
<dbReference type="GO" id="GO:0046872">
    <property type="term" value="F:metal ion binding"/>
    <property type="evidence" value="ECO:0007669"/>
    <property type="project" value="UniProtKB-KW"/>
</dbReference>